<keyword evidence="4" id="KW-1185">Reference proteome</keyword>
<dbReference type="FunCoup" id="E4UW60">
    <property type="interactions" value="157"/>
</dbReference>
<dbReference type="EMBL" id="DS989825">
    <property type="protein sequence ID" value="EFR01668.1"/>
    <property type="molecule type" value="Genomic_DNA"/>
</dbReference>
<dbReference type="Pfam" id="PF00675">
    <property type="entry name" value="Peptidase_M16"/>
    <property type="match status" value="1"/>
</dbReference>
<proteinExistence type="predicted"/>
<protein>
    <submittedName>
        <fullName evidence="3">Cytoplasm protein</fullName>
    </submittedName>
</protein>
<sequence>MEPRSSFRIVNQFTPDYSDSLFTQYESKRTGMRVITIDRKGPRVQGSFVLATEIHDDSGAPHTLEHLCFMGSKNHEVKGMLHKLATRLYSEINAWTSVDHTVYTLESAGWEAFAQILPVYLEHIIAPTLSDSSCYTEVYHVDGTGNDAGVVYSEMQSYRNDFYSRADLCGRRFLYPTGVGFRYETGGMTENLRVLTADRIREFHREMYQPKNLCLILTGEIDHENLCAILYKLEDAIMDVIPSPSAPFKRPWIDSLQATPLQKSVVEKVEFPEEDESSGMVQIRFLGPNVKDRVQMSALNVILLYLAGSSASLLVHALVEEEQIASAVSYDTEERPHTEITFTLSSVATEELEAVERRFFEVLNNAMEMEIDLEYMRHCIRLHQRTWKFATETSTASFTEAVITDFLFGERDGSTLESLEDLEEYEVLETWTDLEWRDYIRKWISNAHHVSILAVPSEKMATNLMEDEHRRIEERKAKLGPEGLEKLAEALEKAKRDNEEEEPTNLISGFTIPVADSVHFIQTITAKAGPALESKRNDNDTQKLIDLDGSDIPLFIHFEAIPSNFVQLVLMISTEDVPHHLLPLLPLYTESFFSLPIRKGSDILSFKQVIVDLEKDTVSYGMYPTHNHPESLSIVFHVEADRYQAAISWLKDLTWNSIFAVERLTAVTSKLLADVPEEKRDGESMVEAIGIMTQLGEKSISRAHTALVKARYLKRVKTLLAIQPDEIVRQMEEVRKALFCLDNFRVLVTADPKKLTGPVASWNTFIADLDTSKELKPVVKVAQRLSDAGRHPGTHAYVVPMKSMDSSYAESSSKGICSHDNPKLPALMVAIAYLNNEDGPLWNALRGSGLAYFFYLRSSIDSGLVHLMIHQSPNVHKAFEAAKATIECHLSGSIEG</sequence>
<dbReference type="VEuPathDB" id="FungiDB:MGYG_04670"/>
<dbReference type="PANTHER" id="PTHR43016">
    <property type="entry name" value="PRESEQUENCE PROTEASE"/>
    <property type="match status" value="1"/>
</dbReference>
<dbReference type="Pfam" id="PF05193">
    <property type="entry name" value="Peptidase_M16_C"/>
    <property type="match status" value="1"/>
</dbReference>
<dbReference type="Proteomes" id="UP000002669">
    <property type="component" value="Unassembled WGS sequence"/>
</dbReference>
<dbReference type="AlphaFoldDB" id="E4UW60"/>
<evidence type="ECO:0000259" key="1">
    <source>
        <dbReference type="Pfam" id="PF00675"/>
    </source>
</evidence>
<organism evidence="4">
    <name type="scientific">Arthroderma gypseum (strain ATCC MYA-4604 / CBS 118893)</name>
    <name type="common">Microsporum gypseum</name>
    <dbReference type="NCBI Taxonomy" id="535722"/>
    <lineage>
        <taxon>Eukaryota</taxon>
        <taxon>Fungi</taxon>
        <taxon>Dikarya</taxon>
        <taxon>Ascomycota</taxon>
        <taxon>Pezizomycotina</taxon>
        <taxon>Eurotiomycetes</taxon>
        <taxon>Eurotiomycetidae</taxon>
        <taxon>Onygenales</taxon>
        <taxon>Arthrodermataceae</taxon>
        <taxon>Nannizzia</taxon>
    </lineage>
</organism>
<reference evidence="4" key="1">
    <citation type="journal article" date="2012" name="MBio">
        <title>Comparative genome analysis of Trichophyton rubrum and related dermatophytes reveals candidate genes involved in infection.</title>
        <authorList>
            <person name="Martinez D.A."/>
            <person name="Oliver B.G."/>
            <person name="Graeser Y."/>
            <person name="Goldberg J.M."/>
            <person name="Li W."/>
            <person name="Martinez-Rossi N.M."/>
            <person name="Monod M."/>
            <person name="Shelest E."/>
            <person name="Barton R.C."/>
            <person name="Birch E."/>
            <person name="Brakhage A.A."/>
            <person name="Chen Z."/>
            <person name="Gurr S.J."/>
            <person name="Heiman D."/>
            <person name="Heitman J."/>
            <person name="Kosti I."/>
            <person name="Rossi A."/>
            <person name="Saif S."/>
            <person name="Samalova M."/>
            <person name="Saunders C.W."/>
            <person name="Shea T."/>
            <person name="Summerbell R.C."/>
            <person name="Xu J."/>
            <person name="Young S."/>
            <person name="Zeng Q."/>
            <person name="Birren B.W."/>
            <person name="Cuomo C.A."/>
            <person name="White T.C."/>
        </authorList>
    </citation>
    <scope>NUCLEOTIDE SEQUENCE [LARGE SCALE GENOMIC DNA]</scope>
    <source>
        <strain evidence="4">ATCC MYA-4604 / CBS 118893</strain>
    </source>
</reference>
<dbReference type="FunFam" id="3.30.830.10:FF:000015">
    <property type="entry name" value="Putative zinc metalloprotease"/>
    <property type="match status" value="1"/>
</dbReference>
<dbReference type="GeneID" id="10027347"/>
<evidence type="ECO:0000313" key="3">
    <source>
        <dbReference type="EMBL" id="EFR01668.1"/>
    </source>
</evidence>
<evidence type="ECO:0000259" key="2">
    <source>
        <dbReference type="Pfam" id="PF05193"/>
    </source>
</evidence>
<dbReference type="GO" id="GO:0046872">
    <property type="term" value="F:metal ion binding"/>
    <property type="evidence" value="ECO:0007669"/>
    <property type="project" value="InterPro"/>
</dbReference>
<dbReference type="InterPro" id="IPR007863">
    <property type="entry name" value="Peptidase_M16_C"/>
</dbReference>
<dbReference type="eggNOG" id="KOG0961">
    <property type="taxonomic scope" value="Eukaryota"/>
</dbReference>
<dbReference type="RefSeq" id="XP_003172079.1">
    <property type="nucleotide sequence ID" value="XM_003172031.1"/>
</dbReference>
<dbReference type="Gene3D" id="3.30.830.10">
    <property type="entry name" value="Metalloenzyme, LuxS/M16 peptidase-like"/>
    <property type="match status" value="4"/>
</dbReference>
<feature type="domain" description="Peptidase M16 C-terminal" evidence="2">
    <location>
        <begin position="195"/>
        <end position="372"/>
    </location>
</feature>
<dbReference type="InterPro" id="IPR011765">
    <property type="entry name" value="Pept_M16_N"/>
</dbReference>
<dbReference type="OMA" id="CVEGPFW"/>
<dbReference type="PANTHER" id="PTHR43016:SF16">
    <property type="entry name" value="METALLOPROTEASE, PUTATIVE (AFU_ORTHOLOGUE AFUA_4G07610)-RELATED"/>
    <property type="match status" value="1"/>
</dbReference>
<dbReference type="FunFam" id="3.30.830.10:FF:000031">
    <property type="entry name" value="Putative zinc metalloprotease"/>
    <property type="match status" value="1"/>
</dbReference>
<name>E4UW60_ARTGP</name>
<evidence type="ECO:0000313" key="4">
    <source>
        <dbReference type="Proteomes" id="UP000002669"/>
    </source>
</evidence>
<dbReference type="InterPro" id="IPR011249">
    <property type="entry name" value="Metalloenz_LuxS/M16"/>
</dbReference>
<gene>
    <name evidence="3" type="ORF">MGYG_04670</name>
</gene>
<dbReference type="SUPFAM" id="SSF63411">
    <property type="entry name" value="LuxS/MPP-like metallohydrolase"/>
    <property type="match status" value="4"/>
</dbReference>
<accession>E4UW60</accession>
<feature type="domain" description="Peptidase M16 N-terminal" evidence="1">
    <location>
        <begin position="55"/>
        <end position="137"/>
    </location>
</feature>
<dbReference type="STRING" id="535722.E4UW60"/>
<dbReference type="HOGENOM" id="CLU_006065_0_0_1"/>
<dbReference type="OrthoDB" id="4953at2759"/>
<dbReference type="InParanoid" id="E4UW60"/>